<proteinExistence type="predicted"/>
<dbReference type="Proteomes" id="UP001732700">
    <property type="component" value="Chromosome 4A"/>
</dbReference>
<dbReference type="EnsemblPlants" id="AVESA.00010b.r2.4AG0647330.2">
    <property type="protein sequence ID" value="AVESA.00010b.r2.4AG0647330.2.CDS"/>
    <property type="gene ID" value="AVESA.00010b.r2.4AG0647330"/>
</dbReference>
<evidence type="ECO:0000313" key="2">
    <source>
        <dbReference type="Proteomes" id="UP001732700"/>
    </source>
</evidence>
<keyword evidence="2" id="KW-1185">Reference proteome</keyword>
<reference evidence="1" key="1">
    <citation type="submission" date="2021-05" db="EMBL/GenBank/DDBJ databases">
        <authorList>
            <person name="Scholz U."/>
            <person name="Mascher M."/>
            <person name="Fiebig A."/>
        </authorList>
    </citation>
    <scope>NUCLEOTIDE SEQUENCE [LARGE SCALE GENOMIC DNA]</scope>
</reference>
<evidence type="ECO:0000313" key="1">
    <source>
        <dbReference type="EnsemblPlants" id="AVESA.00010b.r2.4AG0647330.2.CDS"/>
    </source>
</evidence>
<protein>
    <submittedName>
        <fullName evidence="1">Uncharacterized protein</fullName>
    </submittedName>
</protein>
<sequence>MEIAMGAIGPLLPKLGGLLVGEFTLEKRVRKGVESLVTELALMHAALRKVAKVPPEQLDEGVKIWAGKVKELAYQMEDIVDAFMVRVEDGGEPANLKNIVKKVVKKTIKLFKKGKDLHGISDALAEVVGQAKELAELRQRYEQKMPDTGSSASVDPRVMALYTDETELVGIEETQNELISMLLGGDDWSKDPLKTVSIVGFGGLGKTTLAKVVYDKIKVQFECAAFVSVSQNPDMKKVFKDILYELDKNKYADIHNATRDERQLIDALCDFLTNRRYLIVIDDIWDEKAWHIIKCAFSRKSPGSRLITTSRIISVSEACCSSSDHIYKIKPLSHDVSRRLFHKRVFSHGKECHAELVQVSEDILHKCGGIPLAIITIASLLASNHQIKGKDQWYTLLKSIGHGLTEDRSVEQMKKILLFSYYDLPSYLKPCLLYLSIFPEDHKIMRGKLVWKWISEGLVYSEKQETNLYELGDSYFNELVNRSMIQPIGIDNEEKVEACRVHDMVLDLICSLASEENFVTILDGDERKMPNSQNKVWRLSVQCSKVDMATISMAHVRSLTVFSDGVVDQLQEKSSSQVMRVLDLEYCPVLHSACMGNLLQLRYLGLNHGGFKDLPVEIGKLKLLQTLDIKGTSIKNLPSSVVQLRRLMCLHVGMHMNLPYGICNLTSLEVLCGVTVGKISSCNSNCHLAKELGHLTKLRVLRFQWGQLDESLCEALVESLNNLHNLEILDSSVALNCKPHVDLMSGGWVPPLKLRSLCFDVAHCSFLTLPAWINPSSLHAISRLIISLEKVRPEDVQIVGMLPALRYLHIWGGRGGTKVLGVDVVEMFVVSPDSFQCATDCYFNRFTVAPSMFPRGAAPKLKRLQFTFSARWIARGDFDLGMGHLPSLEYVSASVYKDGATDTEVKEAKAALVAAANAHPNRPILHMYKPEAWKKIYKALDL</sequence>
<name>A0ACD5WJ38_AVESA</name>
<organism evidence="1 2">
    <name type="scientific">Avena sativa</name>
    <name type="common">Oat</name>
    <dbReference type="NCBI Taxonomy" id="4498"/>
    <lineage>
        <taxon>Eukaryota</taxon>
        <taxon>Viridiplantae</taxon>
        <taxon>Streptophyta</taxon>
        <taxon>Embryophyta</taxon>
        <taxon>Tracheophyta</taxon>
        <taxon>Spermatophyta</taxon>
        <taxon>Magnoliopsida</taxon>
        <taxon>Liliopsida</taxon>
        <taxon>Poales</taxon>
        <taxon>Poaceae</taxon>
        <taxon>BOP clade</taxon>
        <taxon>Pooideae</taxon>
        <taxon>Poodae</taxon>
        <taxon>Poeae</taxon>
        <taxon>Poeae Chloroplast Group 1 (Aveneae type)</taxon>
        <taxon>Aveninae</taxon>
        <taxon>Avena</taxon>
    </lineage>
</organism>
<reference evidence="1" key="2">
    <citation type="submission" date="2025-09" db="UniProtKB">
        <authorList>
            <consortium name="EnsemblPlants"/>
        </authorList>
    </citation>
    <scope>IDENTIFICATION</scope>
</reference>
<accession>A0ACD5WJ38</accession>